<feature type="region of interest" description="Disordered" evidence="1">
    <location>
        <begin position="28"/>
        <end position="79"/>
    </location>
</feature>
<feature type="compositionally biased region" description="Polar residues" evidence="1">
    <location>
        <begin position="28"/>
        <end position="46"/>
    </location>
</feature>
<name>A0A914LDF0_MELIC</name>
<accession>A0A914LDF0</accession>
<evidence type="ECO:0000256" key="1">
    <source>
        <dbReference type="SAM" id="MobiDB-lite"/>
    </source>
</evidence>
<proteinExistence type="predicted"/>
<sequence>MALQKSSMVTSDCHRTNTIGYTAADCSTNSAASTNSHQCLSTSSVHWMQPPKRTYNQLPATEESPPKRPMDKVWENNQK</sequence>
<keyword evidence="2" id="KW-1185">Reference proteome</keyword>
<dbReference type="WBParaSite" id="Minc3s00436g12301">
    <property type="protein sequence ID" value="Minc3s00436g12301"/>
    <property type="gene ID" value="Minc3s00436g12301"/>
</dbReference>
<feature type="compositionally biased region" description="Basic and acidic residues" evidence="1">
    <location>
        <begin position="64"/>
        <end position="79"/>
    </location>
</feature>
<dbReference type="AlphaFoldDB" id="A0A914LDF0"/>
<evidence type="ECO:0000313" key="2">
    <source>
        <dbReference type="Proteomes" id="UP000887563"/>
    </source>
</evidence>
<evidence type="ECO:0000313" key="3">
    <source>
        <dbReference type="WBParaSite" id="Minc3s00436g12301"/>
    </source>
</evidence>
<dbReference type="Proteomes" id="UP000887563">
    <property type="component" value="Unplaced"/>
</dbReference>
<reference evidence="3" key="1">
    <citation type="submission" date="2022-11" db="UniProtKB">
        <authorList>
            <consortium name="WormBaseParasite"/>
        </authorList>
    </citation>
    <scope>IDENTIFICATION</scope>
</reference>
<organism evidence="2 3">
    <name type="scientific">Meloidogyne incognita</name>
    <name type="common">Southern root-knot nematode worm</name>
    <name type="synonym">Oxyuris incognita</name>
    <dbReference type="NCBI Taxonomy" id="6306"/>
    <lineage>
        <taxon>Eukaryota</taxon>
        <taxon>Metazoa</taxon>
        <taxon>Ecdysozoa</taxon>
        <taxon>Nematoda</taxon>
        <taxon>Chromadorea</taxon>
        <taxon>Rhabditida</taxon>
        <taxon>Tylenchina</taxon>
        <taxon>Tylenchomorpha</taxon>
        <taxon>Tylenchoidea</taxon>
        <taxon>Meloidogynidae</taxon>
        <taxon>Meloidogyninae</taxon>
        <taxon>Meloidogyne</taxon>
        <taxon>Meloidogyne incognita group</taxon>
    </lineage>
</organism>
<protein>
    <submittedName>
        <fullName evidence="3">Candidate secreted effector</fullName>
    </submittedName>
</protein>